<protein>
    <submittedName>
        <fullName evidence="2">Uncharacterized protein</fullName>
    </submittedName>
</protein>
<evidence type="ECO:0000313" key="3">
    <source>
        <dbReference type="Proteomes" id="UP000838160"/>
    </source>
</evidence>
<reference evidence="2" key="1">
    <citation type="submission" date="2021-12" db="EMBL/GenBank/DDBJ databases">
        <authorList>
            <person name="Rodrigo-Torres L."/>
            <person name="Arahal R. D."/>
            <person name="Lucena T."/>
        </authorList>
    </citation>
    <scope>NUCLEOTIDE SEQUENCE</scope>
    <source>
        <strain evidence="2">CECT 8226</strain>
    </source>
</reference>
<keyword evidence="1" id="KW-0175">Coiled coil</keyword>
<evidence type="ECO:0000256" key="1">
    <source>
        <dbReference type="SAM" id="Coils"/>
    </source>
</evidence>
<dbReference type="EMBL" id="CAKLCM010000002">
    <property type="protein sequence ID" value="CAH0525476.1"/>
    <property type="molecule type" value="Genomic_DNA"/>
</dbReference>
<name>A0ABN8DEI3_9VIBR</name>
<proteinExistence type="predicted"/>
<feature type="coiled-coil region" evidence="1">
    <location>
        <begin position="70"/>
        <end position="97"/>
    </location>
</feature>
<accession>A0ABN8DEI3</accession>
<sequence length="99" mass="11551">MIKFHCNVLLHGSQSYHAEVHINPIGEVDIDILESKQHLSSEFDQLKFQRKRSGTQLQGVEQVNQKPWHIELAHQDAKQVSRLIKNANEEYEQLMCDLM</sequence>
<comment type="caution">
    <text evidence="2">The sequence shown here is derived from an EMBL/GenBank/DDBJ whole genome shotgun (WGS) entry which is preliminary data.</text>
</comment>
<gene>
    <name evidence="2" type="ORF">VHP8226_00999</name>
</gene>
<organism evidence="2 3">
    <name type="scientific">Vibrio hippocampi</name>
    <dbReference type="NCBI Taxonomy" id="654686"/>
    <lineage>
        <taxon>Bacteria</taxon>
        <taxon>Pseudomonadati</taxon>
        <taxon>Pseudomonadota</taxon>
        <taxon>Gammaproteobacteria</taxon>
        <taxon>Vibrionales</taxon>
        <taxon>Vibrionaceae</taxon>
        <taxon>Vibrio</taxon>
    </lineage>
</organism>
<keyword evidence="3" id="KW-1185">Reference proteome</keyword>
<dbReference type="RefSeq" id="WP_237484006.1">
    <property type="nucleotide sequence ID" value="NZ_CAKLCM010000002.1"/>
</dbReference>
<dbReference type="Proteomes" id="UP000838160">
    <property type="component" value="Unassembled WGS sequence"/>
</dbReference>
<evidence type="ECO:0000313" key="2">
    <source>
        <dbReference type="EMBL" id="CAH0525476.1"/>
    </source>
</evidence>